<dbReference type="SUPFAM" id="SSF82693">
    <property type="entry name" value="Multidrug efflux transporter AcrB pore domain, PN1, PN2, PC1 and PC2 subdomains"/>
    <property type="match status" value="3"/>
</dbReference>
<dbReference type="Gene3D" id="3.30.70.1320">
    <property type="entry name" value="Multidrug efflux transporter AcrB pore domain like"/>
    <property type="match status" value="1"/>
</dbReference>
<dbReference type="InterPro" id="IPR001036">
    <property type="entry name" value="Acrflvin-R"/>
</dbReference>
<dbReference type="PANTHER" id="PTHR32063">
    <property type="match status" value="1"/>
</dbReference>
<evidence type="ECO:0000256" key="1">
    <source>
        <dbReference type="SAM" id="Phobius"/>
    </source>
</evidence>
<dbReference type="EMBL" id="SHNO01000001">
    <property type="protein sequence ID" value="MCX2978850.1"/>
    <property type="molecule type" value="Genomic_DNA"/>
</dbReference>
<dbReference type="Gene3D" id="3.30.2090.10">
    <property type="entry name" value="Multidrug efflux transporter AcrB TolC docking domain, DN and DC subdomains"/>
    <property type="match status" value="2"/>
</dbReference>
<keyword evidence="1" id="KW-1133">Transmembrane helix</keyword>
<name>A0ABT3T9B8_9GAMM</name>
<dbReference type="PANTHER" id="PTHR32063:SF18">
    <property type="entry name" value="CATION EFFLUX SYSTEM PROTEIN"/>
    <property type="match status" value="1"/>
</dbReference>
<feature type="transmembrane region" description="Helical" evidence="1">
    <location>
        <begin position="332"/>
        <end position="352"/>
    </location>
</feature>
<keyword evidence="1" id="KW-0812">Transmembrane</keyword>
<dbReference type="Pfam" id="PF00873">
    <property type="entry name" value="ACR_tran"/>
    <property type="match status" value="1"/>
</dbReference>
<feature type="transmembrane region" description="Helical" evidence="1">
    <location>
        <begin position="462"/>
        <end position="484"/>
    </location>
</feature>
<feature type="transmembrane region" description="Helical" evidence="1">
    <location>
        <begin position="886"/>
        <end position="906"/>
    </location>
</feature>
<feature type="transmembrane region" description="Helical" evidence="1">
    <location>
        <begin position="359"/>
        <end position="377"/>
    </location>
</feature>
<keyword evidence="1" id="KW-0472">Membrane</keyword>
<feature type="transmembrane region" description="Helical" evidence="1">
    <location>
        <begin position="428"/>
        <end position="450"/>
    </location>
</feature>
<evidence type="ECO:0000313" key="2">
    <source>
        <dbReference type="EMBL" id="MCX2978850.1"/>
    </source>
</evidence>
<dbReference type="PRINTS" id="PR00702">
    <property type="entry name" value="ACRIFLAVINRP"/>
</dbReference>
<reference evidence="2" key="1">
    <citation type="submission" date="2019-02" db="EMBL/GenBank/DDBJ databases">
        <authorList>
            <person name="Li S.-H."/>
        </authorList>
    </citation>
    <scope>NUCLEOTIDE SEQUENCE</scope>
    <source>
        <strain evidence="2">IMCC11814</strain>
    </source>
</reference>
<organism evidence="2 3">
    <name type="scientific">Candidatus Marimicrobium litorale</name>
    <dbReference type="NCBI Taxonomy" id="2518991"/>
    <lineage>
        <taxon>Bacteria</taxon>
        <taxon>Pseudomonadati</taxon>
        <taxon>Pseudomonadota</taxon>
        <taxon>Gammaproteobacteria</taxon>
        <taxon>Cellvibrionales</taxon>
        <taxon>Halieaceae</taxon>
        <taxon>Marimicrobium</taxon>
    </lineage>
</organism>
<evidence type="ECO:0000313" key="3">
    <source>
        <dbReference type="Proteomes" id="UP001143304"/>
    </source>
</evidence>
<dbReference type="SUPFAM" id="SSF82714">
    <property type="entry name" value="Multidrug efflux transporter AcrB TolC docking domain, DN and DC subdomains"/>
    <property type="match status" value="2"/>
</dbReference>
<dbReference type="Gene3D" id="1.20.1640.10">
    <property type="entry name" value="Multidrug efflux transporter AcrB transmembrane domain"/>
    <property type="match status" value="2"/>
</dbReference>
<dbReference type="RefSeq" id="WP_279250541.1">
    <property type="nucleotide sequence ID" value="NZ_SHNO01000001.1"/>
</dbReference>
<feature type="transmembrane region" description="Helical" evidence="1">
    <location>
        <begin position="526"/>
        <end position="544"/>
    </location>
</feature>
<feature type="transmembrane region" description="Helical" evidence="1">
    <location>
        <begin position="389"/>
        <end position="407"/>
    </location>
</feature>
<accession>A0ABT3T9B8</accession>
<dbReference type="Gene3D" id="3.30.70.1440">
    <property type="entry name" value="Multidrug efflux transporter AcrB pore domain"/>
    <property type="match status" value="1"/>
</dbReference>
<comment type="caution">
    <text evidence="2">The sequence shown here is derived from an EMBL/GenBank/DDBJ whole genome shotgun (WGS) entry which is preliminary data.</text>
</comment>
<feature type="transmembrane region" description="Helical" evidence="1">
    <location>
        <begin position="966"/>
        <end position="985"/>
    </location>
</feature>
<dbReference type="InterPro" id="IPR027463">
    <property type="entry name" value="AcrB_DN_DC_subdom"/>
</dbReference>
<feature type="transmembrane region" description="Helical" evidence="1">
    <location>
        <begin position="912"/>
        <end position="936"/>
    </location>
</feature>
<protein>
    <submittedName>
        <fullName evidence="2">Efflux RND transporter permease subunit</fullName>
    </submittedName>
</protein>
<feature type="transmembrane region" description="Helical" evidence="1">
    <location>
        <begin position="859"/>
        <end position="879"/>
    </location>
</feature>
<sequence>MIQLLFQNRRLLGLLTALLIVAGLGALYTLPIAEDPRMANRFALILTPFPGASATRVEALVTEKLEQTLREMPEIKEISSRSGNGMSSITLSLIDSITDPDPVWSRARDFIADVQPDLPAGARPSQLLDKRGYAFTLMIALRAADGFTVPRQVLQRYARELQSRLRAVPGTDVVNIDGVVSEEVEVRVSSARAAAAGQTVRSIASVLGRYDTKSSAGLLESNLGRMQVEITGDLDSVERVARVPLDVGDPAHMLRVGDIADVQRVIRQPEEEKVLRGGQEQLVVAVRMLHTERIGRWHERLMRDVEDFDTALPSNIELDVIFDQLNYTNDRMFHLTGNIAIGFLLILLILLVTLGWRSALLVAAALPLMMLFTFFLMNVTGVPINQMSVTGLVVALGITVDNAIVVVDDIAQRLRQNISRLAAVQAAVAHLWLPLLGSTATTILAFMPIILQPGAAGEFVGALALCVVFSLVGSYLISFTLVAITAGKIVPRQHLGGWWQQGIVLPGFSDRFESILRVALSRPKSAIALIMILPGLGFYGVSTLPERFFPPVDRDMFTIEVMLPTRASFDNTEAVVREIDAILAVTDGIEAVDWFIGKSAAPFYYNLIENRFGAQNYAQAMVLASSAQRSEQLVADLQQRLPSLVTEARIVTRKLEQGPPVDTPVELRVFGPDLAVLEDIGNDIRLMLSNLPSVTNTVASLGETIPTINLQLKEEILAGTPLNPLASADVLRENLDGIVVGALLEGTEEVPVRVRLAADERRTARDLQNLNVVFAPDSSRFNATSLQSVAEMSIEPRIISIAHRDGQRINTVGAYLRSGVLPDEVANDLQALIEDNDYRLPPGYRMEFGGELAKRSESVAGLAAQVPLIFVMLIVVLVVSFNSWRLCFLILSVAFLAVGLGMLSLALSRQAFGFQVIVGLLGLMGLAINGAIVILAELRASPTALSGDYDGIVDAILHCTRHITSTTITTVAGFLPLLLGGGLFWPPFATAIVGGTVLVTLLSLIFVPCVFLLMVEKKPFEVSMPSSGFANL</sequence>
<dbReference type="SUPFAM" id="SSF82866">
    <property type="entry name" value="Multidrug efflux transporter AcrB transmembrane domain"/>
    <property type="match status" value="2"/>
</dbReference>
<proteinExistence type="predicted"/>
<keyword evidence="3" id="KW-1185">Reference proteome</keyword>
<dbReference type="Gene3D" id="3.30.70.1430">
    <property type="entry name" value="Multidrug efflux transporter AcrB pore domain"/>
    <property type="match status" value="2"/>
</dbReference>
<dbReference type="Proteomes" id="UP001143304">
    <property type="component" value="Unassembled WGS sequence"/>
</dbReference>
<feature type="transmembrane region" description="Helical" evidence="1">
    <location>
        <begin position="991"/>
        <end position="1015"/>
    </location>
</feature>
<gene>
    <name evidence="2" type="ORF">EYC82_15915</name>
</gene>